<dbReference type="EMBL" id="JAULSN010000002">
    <property type="protein sequence ID" value="KAK3380050.1"/>
    <property type="molecule type" value="Genomic_DNA"/>
</dbReference>
<feature type="compositionally biased region" description="Low complexity" evidence="9">
    <location>
        <begin position="1544"/>
        <end position="1556"/>
    </location>
</feature>
<name>A0AAE0TU41_9PEZI</name>
<dbReference type="GO" id="GO:0004386">
    <property type="term" value="F:helicase activity"/>
    <property type="evidence" value="ECO:0007669"/>
    <property type="project" value="UniProtKB-KW"/>
</dbReference>
<dbReference type="GO" id="GO:0016887">
    <property type="term" value="F:ATP hydrolysis activity"/>
    <property type="evidence" value="ECO:0007669"/>
    <property type="project" value="InterPro"/>
</dbReference>
<dbReference type="InterPro" id="IPR056026">
    <property type="entry name" value="DUF7607"/>
</dbReference>
<comment type="subcellular location">
    <subcellularLocation>
        <location evidence="1">Nucleus</location>
    </subcellularLocation>
</comment>
<evidence type="ECO:0000313" key="13">
    <source>
        <dbReference type="Proteomes" id="UP001287356"/>
    </source>
</evidence>
<evidence type="ECO:0000256" key="6">
    <source>
        <dbReference type="ARBA" id="ARBA00022840"/>
    </source>
</evidence>
<feature type="region of interest" description="Disordered" evidence="9">
    <location>
        <begin position="104"/>
        <end position="181"/>
    </location>
</feature>
<feature type="domain" description="Helicase C-terminal" evidence="11">
    <location>
        <begin position="1240"/>
        <end position="1389"/>
    </location>
</feature>
<keyword evidence="4" id="KW-0378">Hydrolase</keyword>
<evidence type="ECO:0000256" key="1">
    <source>
        <dbReference type="ARBA" id="ARBA00004123"/>
    </source>
</evidence>
<keyword evidence="13" id="KW-1185">Reference proteome</keyword>
<dbReference type="CDD" id="cd18007">
    <property type="entry name" value="DEXHc_ATRX-like"/>
    <property type="match status" value="1"/>
</dbReference>
<dbReference type="SMART" id="SM00487">
    <property type="entry name" value="DEXDc"/>
    <property type="match status" value="1"/>
</dbReference>
<proteinExistence type="inferred from homology"/>
<keyword evidence="5" id="KW-0347">Helicase</keyword>
<evidence type="ECO:0000256" key="5">
    <source>
        <dbReference type="ARBA" id="ARBA00022806"/>
    </source>
</evidence>
<accession>A0AAE0TU41</accession>
<dbReference type="InterPro" id="IPR027417">
    <property type="entry name" value="P-loop_NTPase"/>
</dbReference>
<dbReference type="InterPro" id="IPR001650">
    <property type="entry name" value="Helicase_C-like"/>
</dbReference>
<feature type="compositionally biased region" description="Acidic residues" evidence="9">
    <location>
        <begin position="482"/>
        <end position="495"/>
    </location>
</feature>
<evidence type="ECO:0000313" key="12">
    <source>
        <dbReference type="EMBL" id="KAK3380050.1"/>
    </source>
</evidence>
<dbReference type="InterPro" id="IPR049730">
    <property type="entry name" value="SNF2/RAD54-like_C"/>
</dbReference>
<dbReference type="GO" id="GO:0005524">
    <property type="term" value="F:ATP binding"/>
    <property type="evidence" value="ECO:0007669"/>
    <property type="project" value="UniProtKB-KW"/>
</dbReference>
<feature type="domain" description="Helicase ATP-binding" evidence="10">
    <location>
        <begin position="884"/>
        <end position="1072"/>
    </location>
</feature>
<keyword evidence="7" id="KW-0238">DNA-binding</keyword>
<keyword evidence="6" id="KW-0067">ATP-binding</keyword>
<dbReference type="Gene3D" id="3.40.50.300">
    <property type="entry name" value="P-loop containing nucleotide triphosphate hydrolases"/>
    <property type="match status" value="1"/>
</dbReference>
<dbReference type="InterPro" id="IPR000330">
    <property type="entry name" value="SNF2_N"/>
</dbReference>
<feature type="region of interest" description="Disordered" evidence="9">
    <location>
        <begin position="1534"/>
        <end position="1647"/>
    </location>
</feature>
<reference evidence="12" key="1">
    <citation type="journal article" date="2023" name="Mol. Phylogenet. Evol.">
        <title>Genome-scale phylogeny and comparative genomics of the fungal order Sordariales.</title>
        <authorList>
            <person name="Hensen N."/>
            <person name="Bonometti L."/>
            <person name="Westerberg I."/>
            <person name="Brannstrom I.O."/>
            <person name="Guillou S."/>
            <person name="Cros-Aarteil S."/>
            <person name="Calhoun S."/>
            <person name="Haridas S."/>
            <person name="Kuo A."/>
            <person name="Mondo S."/>
            <person name="Pangilinan J."/>
            <person name="Riley R."/>
            <person name="LaButti K."/>
            <person name="Andreopoulos B."/>
            <person name="Lipzen A."/>
            <person name="Chen C."/>
            <person name="Yan M."/>
            <person name="Daum C."/>
            <person name="Ng V."/>
            <person name="Clum A."/>
            <person name="Steindorff A."/>
            <person name="Ohm R.A."/>
            <person name="Martin F."/>
            <person name="Silar P."/>
            <person name="Natvig D.O."/>
            <person name="Lalanne C."/>
            <person name="Gautier V."/>
            <person name="Ament-Velasquez S.L."/>
            <person name="Kruys A."/>
            <person name="Hutchinson M.I."/>
            <person name="Powell A.J."/>
            <person name="Barry K."/>
            <person name="Miller A.N."/>
            <person name="Grigoriev I.V."/>
            <person name="Debuchy R."/>
            <person name="Gladieux P."/>
            <person name="Hiltunen Thoren M."/>
            <person name="Johannesson H."/>
        </authorList>
    </citation>
    <scope>NUCLEOTIDE SEQUENCE</scope>
    <source>
        <strain evidence="12">CBS 958.72</strain>
    </source>
</reference>
<feature type="compositionally biased region" description="Low complexity" evidence="9">
    <location>
        <begin position="781"/>
        <end position="791"/>
    </location>
</feature>
<evidence type="ECO:0000259" key="11">
    <source>
        <dbReference type="PROSITE" id="PS51194"/>
    </source>
</evidence>
<feature type="compositionally biased region" description="Polar residues" evidence="9">
    <location>
        <begin position="806"/>
        <end position="817"/>
    </location>
</feature>
<dbReference type="PROSITE" id="PS51194">
    <property type="entry name" value="HELICASE_CTER"/>
    <property type="match status" value="1"/>
</dbReference>
<dbReference type="Proteomes" id="UP001287356">
    <property type="component" value="Unassembled WGS sequence"/>
</dbReference>
<protein>
    <recommendedName>
        <fullName evidence="14">SNF2 family helicase/ATPase</fullName>
    </recommendedName>
</protein>
<dbReference type="Pfam" id="PF00176">
    <property type="entry name" value="SNF2-rel_dom"/>
    <property type="match status" value="1"/>
</dbReference>
<dbReference type="PANTHER" id="PTHR45797:SF1">
    <property type="entry name" value="HELICASE ARIP4"/>
    <property type="match status" value="1"/>
</dbReference>
<dbReference type="PANTHER" id="PTHR45797">
    <property type="entry name" value="RAD54-LIKE"/>
    <property type="match status" value="1"/>
</dbReference>
<dbReference type="CDD" id="cd18793">
    <property type="entry name" value="SF2_C_SNF"/>
    <property type="match status" value="1"/>
</dbReference>
<dbReference type="SUPFAM" id="SSF52540">
    <property type="entry name" value="P-loop containing nucleoside triphosphate hydrolases"/>
    <property type="match status" value="2"/>
</dbReference>
<evidence type="ECO:0000259" key="10">
    <source>
        <dbReference type="PROSITE" id="PS51192"/>
    </source>
</evidence>
<dbReference type="InterPro" id="IPR014001">
    <property type="entry name" value="Helicase_ATP-bd"/>
</dbReference>
<keyword evidence="8" id="KW-0539">Nucleus</keyword>
<reference evidence="12" key="2">
    <citation type="submission" date="2023-06" db="EMBL/GenBank/DDBJ databases">
        <authorList>
            <consortium name="Lawrence Berkeley National Laboratory"/>
            <person name="Haridas S."/>
            <person name="Hensen N."/>
            <person name="Bonometti L."/>
            <person name="Westerberg I."/>
            <person name="Brannstrom I.O."/>
            <person name="Guillou S."/>
            <person name="Cros-Aarteil S."/>
            <person name="Calhoun S."/>
            <person name="Kuo A."/>
            <person name="Mondo S."/>
            <person name="Pangilinan J."/>
            <person name="Riley R."/>
            <person name="Labutti K."/>
            <person name="Andreopoulos B."/>
            <person name="Lipzen A."/>
            <person name="Chen C."/>
            <person name="Yanf M."/>
            <person name="Daum C."/>
            <person name="Ng V."/>
            <person name="Clum A."/>
            <person name="Steindorff A."/>
            <person name="Ohm R."/>
            <person name="Martin F."/>
            <person name="Silar P."/>
            <person name="Natvig D."/>
            <person name="Lalanne C."/>
            <person name="Gautier V."/>
            <person name="Ament-Velasquez S.L."/>
            <person name="Kruys A."/>
            <person name="Hutchinson M.I."/>
            <person name="Powell A.J."/>
            <person name="Barry K."/>
            <person name="Miller A.N."/>
            <person name="Grigoriev I.V."/>
            <person name="Debuchy R."/>
            <person name="Gladieux P."/>
            <person name="Thoren M.H."/>
            <person name="Johannesson H."/>
        </authorList>
    </citation>
    <scope>NUCLEOTIDE SEQUENCE</scope>
    <source>
        <strain evidence="12">CBS 958.72</strain>
    </source>
</reference>
<dbReference type="InterPro" id="IPR044574">
    <property type="entry name" value="ARIP4-like"/>
</dbReference>
<evidence type="ECO:0000256" key="2">
    <source>
        <dbReference type="ARBA" id="ARBA00007025"/>
    </source>
</evidence>
<feature type="compositionally biased region" description="Polar residues" evidence="9">
    <location>
        <begin position="151"/>
        <end position="169"/>
    </location>
</feature>
<dbReference type="Pfam" id="PF24580">
    <property type="entry name" value="DUF7607"/>
    <property type="match status" value="1"/>
</dbReference>
<comment type="caution">
    <text evidence="12">The sequence shown here is derived from an EMBL/GenBank/DDBJ whole genome shotgun (WGS) entry which is preliminary data.</text>
</comment>
<dbReference type="GO" id="GO:0003677">
    <property type="term" value="F:DNA binding"/>
    <property type="evidence" value="ECO:0007669"/>
    <property type="project" value="UniProtKB-KW"/>
</dbReference>
<sequence length="1800" mass="201819">MEEADQADPFLWGVGRVVQELCTSNRSWEVPLAKKLPDPAKLERKLREHEVDGESLLTYEDEFGATMLWDLLDVKIAPQRISLSRITKQFKRHSRGYQNWKRTQLAESQGDGGADDGPSILPESRNGAELLDNEPEILQPSPGEEPISVVPASTVQSTPPPETTQSGESNEPPPKKRRFAPTNIPAVPVHINSLIAPTEADAITYTVATVEELLQTTDSAPAYLGHFVLNPAEITMPPIPDGTEPEAIEWLEPYPPGRPLVGWAGSSGIPPGRRLQVARAMKRFLLSGLVVSQKSDSEVGEDAESLLPLLGESGDEDCYDSDTWREMEEEEELENPEARMLTSKNLALSSVEVEVVIRTVILNLEADWVETKKPKKDRKAWKLWRDANPHSARLFIIDRAKEKLERLRLRIDNMVQGYLRDTWDDKRALEQQAAGQLELSVFDRKYEEWLINMLQNPQPPPKPSMLPRLKPLPKKKRVSYDDGVEGEDIPTSESDSLDEFVDEDVPLDTGLFTGDEMDLDSNYEPDININHGPIVDPIRGSSYSPPPPGDYPIASSPPSLGNTALHQTPIAKSEHPPGPVSPLRTASEVIEIFSSPVGPTKLDKVPNLEDPASIGKVGLEYWVKTQDRNRLVIAVLYTWSSSRRRGVFNAVKDSDFRDVWNDYVEEVVADGVKAHSAKAQPATVPFNIVQLFDCFISCTTARLGSKTIRPITLRRIKREDKSFEPFCDLLKRVIPHFSPPPPQTPTRIKLKVGSVAEKVSSQTAEAAAEDSPDDSTHALDSSSSEDMPISSAKRRRRQHRPRDQNAENLRQTNLSQNKEFEKRRELLRQKLAIQGTVTGDKSRLIVNETKESDDQALIYINDTIGSKIKDHQIEGVRFMWNQIVVDSKVRQGCLLAHTMGLGKTMQVITLLVVIAEASCSQDPSVHTQIPESLRRSQTLILCPAGLVDNWIDEILFWTPDDKFLGTFFRIDSSVKLENRKNIVRDWKAEGGVLITGYPLFTDLVKDPEIAAILYDFPNIVICDEAHLLKNPEANRTQATAKFKTMSRIAMTGSPLTNNVMDYYSMINWVAPNYLADIAEFRDRFGNPIKEGLYADSEPFKKRKARKMLHVLKATVEPKVHRKDMQFLVKELPTKKEFILTLPLTEVQKKTYEAYLEVALENPRVAETIKSQAGVWSLVTTLSPLLAHPWIFRTYLNTRKSKQPRENDDGLVLPQDLLGQVLSTLPSRTLENIENSNKIFVLVKILDECKKIGDKVLLFSQSIPTLDYLEILFKRQKRRIQRLDGSTPIAERQAAIKKFNTDSTEIYLISTRAGGVGLNIYGANRVVIFDFRYTPAEEQQAIGRAYRIGQTKPVYVYWLQMGGTFENTIQNNAVFKTQLASRVVDKKNPDPWSTQIREYFVKPTIPEQKDLSNAMGQDTVLDALLSDSRFEGVIRQIDSTETFEKEETYELTAEEKREAEEDIELQRLRIQNPDEFKRREQERLWRQRGVPWMPPELPGMGQANPIGAQFQPRATPAEASSMPIKLIVPTHLREQRDPAAAAPASNRNVSNSGVSGVMPAGNHFNGVLTSRPVLPPPKALTSQPVPPPRPRTPPLQTPAIPTAGPKKPASKEASAEQSPSKFGNFLRSPKERRSSAVPGPESFLPILGTGTRFKQPQAQTQAPPESKPGSSSLELLFTKLLTVVAKRISAQRRHTPLTPSNMVSEIVNALDQNHIQGLPRLDKLQHLTKAAQNERIAEALLAKHLEPDAFVKMGIPEMDSTAALYDGMQEDDFERTVWNSQAADPQVGNKFYESAQPLARN</sequence>
<evidence type="ECO:0000256" key="8">
    <source>
        <dbReference type="ARBA" id="ARBA00023242"/>
    </source>
</evidence>
<evidence type="ECO:0000256" key="7">
    <source>
        <dbReference type="ARBA" id="ARBA00023125"/>
    </source>
</evidence>
<feature type="region of interest" description="Disordered" evidence="9">
    <location>
        <begin position="760"/>
        <end position="819"/>
    </location>
</feature>
<evidence type="ECO:0000256" key="3">
    <source>
        <dbReference type="ARBA" id="ARBA00022741"/>
    </source>
</evidence>
<evidence type="ECO:0008006" key="14">
    <source>
        <dbReference type="Google" id="ProtNLM"/>
    </source>
</evidence>
<evidence type="ECO:0000256" key="9">
    <source>
        <dbReference type="SAM" id="MobiDB-lite"/>
    </source>
</evidence>
<feature type="region of interest" description="Disordered" evidence="9">
    <location>
        <begin position="475"/>
        <end position="495"/>
    </location>
</feature>
<dbReference type="Gene3D" id="3.40.50.10810">
    <property type="entry name" value="Tandem AAA-ATPase domain"/>
    <property type="match status" value="1"/>
</dbReference>
<feature type="region of interest" description="Disordered" evidence="9">
    <location>
        <begin position="537"/>
        <end position="583"/>
    </location>
</feature>
<dbReference type="SMART" id="SM00490">
    <property type="entry name" value="HELICc"/>
    <property type="match status" value="1"/>
</dbReference>
<dbReference type="Pfam" id="PF00271">
    <property type="entry name" value="Helicase_C"/>
    <property type="match status" value="1"/>
</dbReference>
<evidence type="ECO:0000256" key="4">
    <source>
        <dbReference type="ARBA" id="ARBA00022801"/>
    </source>
</evidence>
<dbReference type="PROSITE" id="PS51192">
    <property type="entry name" value="HELICASE_ATP_BIND_1"/>
    <property type="match status" value="1"/>
</dbReference>
<feature type="compositionally biased region" description="Pro residues" evidence="9">
    <location>
        <begin position="1572"/>
        <end position="1595"/>
    </location>
</feature>
<keyword evidence="3" id="KW-0547">Nucleotide-binding</keyword>
<dbReference type="InterPro" id="IPR038718">
    <property type="entry name" value="SNF2-like_sf"/>
</dbReference>
<dbReference type="GO" id="GO:0005634">
    <property type="term" value="C:nucleus"/>
    <property type="evidence" value="ECO:0007669"/>
    <property type="project" value="UniProtKB-SubCell"/>
</dbReference>
<comment type="similarity">
    <text evidence="2">Belongs to the SNF2/RAD54 helicase family.</text>
</comment>
<gene>
    <name evidence="12" type="ORF">B0T24DRAFT_180294</name>
</gene>
<organism evidence="12 13">
    <name type="scientific">Lasiosphaeria ovina</name>
    <dbReference type="NCBI Taxonomy" id="92902"/>
    <lineage>
        <taxon>Eukaryota</taxon>
        <taxon>Fungi</taxon>
        <taxon>Dikarya</taxon>
        <taxon>Ascomycota</taxon>
        <taxon>Pezizomycotina</taxon>
        <taxon>Sordariomycetes</taxon>
        <taxon>Sordariomycetidae</taxon>
        <taxon>Sordariales</taxon>
        <taxon>Lasiosphaeriaceae</taxon>
        <taxon>Lasiosphaeria</taxon>
    </lineage>
</organism>